<reference evidence="6" key="1">
    <citation type="submission" date="2016-10" db="EMBL/GenBank/DDBJ databases">
        <authorList>
            <person name="Varghese N."/>
            <person name="Submissions S."/>
        </authorList>
    </citation>
    <scope>NUCLEOTIDE SEQUENCE [LARGE SCALE GENOMIC DNA]</scope>
    <source>
        <strain evidence="6">DSM 22082</strain>
    </source>
</reference>
<organism evidence="6 7">
    <name type="scientific">Brevibacterium sandarakinum</name>
    <dbReference type="NCBI Taxonomy" id="629680"/>
    <lineage>
        <taxon>Bacteria</taxon>
        <taxon>Bacillati</taxon>
        <taxon>Actinomycetota</taxon>
        <taxon>Actinomycetes</taxon>
        <taxon>Micrococcales</taxon>
        <taxon>Brevibacteriaceae</taxon>
        <taxon>Brevibacterium</taxon>
    </lineage>
</organism>
<dbReference type="SUPFAM" id="SSF53850">
    <property type="entry name" value="Periplasmic binding protein-like II"/>
    <property type="match status" value="1"/>
</dbReference>
<proteinExistence type="inferred from homology"/>
<accession>A0A1H1X7B3</accession>
<dbReference type="InterPro" id="IPR036388">
    <property type="entry name" value="WH-like_DNA-bd_sf"/>
</dbReference>
<dbReference type="Proteomes" id="UP000199700">
    <property type="component" value="Chromosome"/>
</dbReference>
<evidence type="ECO:0000256" key="1">
    <source>
        <dbReference type="ARBA" id="ARBA00009437"/>
    </source>
</evidence>
<dbReference type="FunFam" id="1.10.10.10:FF:000001">
    <property type="entry name" value="LysR family transcriptional regulator"/>
    <property type="match status" value="1"/>
</dbReference>
<dbReference type="Gene3D" id="3.40.190.290">
    <property type="match status" value="1"/>
</dbReference>
<dbReference type="PANTHER" id="PTHR30346">
    <property type="entry name" value="TRANSCRIPTIONAL DUAL REGULATOR HCAR-RELATED"/>
    <property type="match status" value="1"/>
</dbReference>
<keyword evidence="2" id="KW-0805">Transcription regulation</keyword>
<dbReference type="GO" id="GO:0032993">
    <property type="term" value="C:protein-DNA complex"/>
    <property type="evidence" value="ECO:0007669"/>
    <property type="project" value="TreeGrafter"/>
</dbReference>
<sequence>MDVETVKTFLAVAEFGQFQEAAAELGVTQQAISKRVSRLESELGVRVFARTPRGAQLSVDGQAFLPHARELVQVAERAVDSVHPGRRALRVDVLHRRIAPSVLMREFHRSNPHMLLDVVTLGTASVIHAIDAIRAGTIDASFRAVLHESPDQWTDIAAPRVFESRMEVLVGPHHPLASAKSLAPHDLRAHRIWIPGILPGTEWAHYYDRLAADFDLSIDGVGPHFGDEALLEEIADSKSLMTFVGDRDRYLWPTHFDLRRIPLRDPAPIYPYSLVYRKDNAHPAIPGLLNYFKSLESTSAGTTWLP</sequence>
<comment type="similarity">
    <text evidence="1">Belongs to the LysR transcriptional regulatory family.</text>
</comment>
<evidence type="ECO:0000259" key="5">
    <source>
        <dbReference type="PROSITE" id="PS50931"/>
    </source>
</evidence>
<evidence type="ECO:0000313" key="7">
    <source>
        <dbReference type="Proteomes" id="UP000199700"/>
    </source>
</evidence>
<dbReference type="OrthoDB" id="3636008at2"/>
<dbReference type="Gene3D" id="1.10.10.10">
    <property type="entry name" value="Winged helix-like DNA-binding domain superfamily/Winged helix DNA-binding domain"/>
    <property type="match status" value="1"/>
</dbReference>
<dbReference type="SUPFAM" id="SSF46785">
    <property type="entry name" value="Winged helix' DNA-binding domain"/>
    <property type="match status" value="1"/>
</dbReference>
<dbReference type="STRING" id="629680.SAMN04489751_3614"/>
<keyword evidence="7" id="KW-1185">Reference proteome</keyword>
<gene>
    <name evidence="6" type="ORF">SAMN04489751_3614</name>
</gene>
<dbReference type="RefSeq" id="WP_092107773.1">
    <property type="nucleotide sequence ID" value="NZ_LT629739.1"/>
</dbReference>
<keyword evidence="3 6" id="KW-0238">DNA-binding</keyword>
<evidence type="ECO:0000313" key="6">
    <source>
        <dbReference type="EMBL" id="SDT05082.1"/>
    </source>
</evidence>
<dbReference type="InterPro" id="IPR000847">
    <property type="entry name" value="LysR_HTH_N"/>
</dbReference>
<dbReference type="PROSITE" id="PS50931">
    <property type="entry name" value="HTH_LYSR"/>
    <property type="match status" value="1"/>
</dbReference>
<dbReference type="GO" id="GO:0003700">
    <property type="term" value="F:DNA-binding transcription factor activity"/>
    <property type="evidence" value="ECO:0007669"/>
    <property type="project" value="InterPro"/>
</dbReference>
<protein>
    <submittedName>
        <fullName evidence="6">DNA-binding transcriptional regulator, LysR family</fullName>
    </submittedName>
</protein>
<dbReference type="AlphaFoldDB" id="A0A1H1X7B3"/>
<evidence type="ECO:0000256" key="3">
    <source>
        <dbReference type="ARBA" id="ARBA00023125"/>
    </source>
</evidence>
<dbReference type="InterPro" id="IPR005119">
    <property type="entry name" value="LysR_subst-bd"/>
</dbReference>
<dbReference type="PANTHER" id="PTHR30346:SF0">
    <property type="entry name" value="HCA OPERON TRANSCRIPTIONAL ACTIVATOR HCAR"/>
    <property type="match status" value="1"/>
</dbReference>
<evidence type="ECO:0000256" key="4">
    <source>
        <dbReference type="ARBA" id="ARBA00023163"/>
    </source>
</evidence>
<feature type="domain" description="HTH lysR-type" evidence="5">
    <location>
        <begin position="1"/>
        <end position="58"/>
    </location>
</feature>
<dbReference type="PRINTS" id="PR00039">
    <property type="entry name" value="HTHLYSR"/>
</dbReference>
<name>A0A1H1X7B3_BRESA</name>
<dbReference type="EMBL" id="LT629739">
    <property type="protein sequence ID" value="SDT05082.1"/>
    <property type="molecule type" value="Genomic_DNA"/>
</dbReference>
<dbReference type="Pfam" id="PF03466">
    <property type="entry name" value="LysR_substrate"/>
    <property type="match status" value="1"/>
</dbReference>
<evidence type="ECO:0000256" key="2">
    <source>
        <dbReference type="ARBA" id="ARBA00023015"/>
    </source>
</evidence>
<dbReference type="GO" id="GO:0003677">
    <property type="term" value="F:DNA binding"/>
    <property type="evidence" value="ECO:0007669"/>
    <property type="project" value="UniProtKB-KW"/>
</dbReference>
<dbReference type="InterPro" id="IPR036390">
    <property type="entry name" value="WH_DNA-bd_sf"/>
</dbReference>
<keyword evidence="4" id="KW-0804">Transcription</keyword>
<dbReference type="Pfam" id="PF00126">
    <property type="entry name" value="HTH_1"/>
    <property type="match status" value="1"/>
</dbReference>